<evidence type="ECO:0000313" key="1">
    <source>
        <dbReference type="EMBL" id="CDS35673.1"/>
    </source>
</evidence>
<dbReference type="AlphaFoldDB" id="A0A068XTJ5"/>
<evidence type="ECO:0000313" key="2">
    <source>
        <dbReference type="Proteomes" id="UP000017246"/>
    </source>
</evidence>
<keyword evidence="2" id="KW-1185">Reference proteome</keyword>
<reference evidence="1" key="2">
    <citation type="submission" date="2015-11" db="EMBL/GenBank/DDBJ databases">
        <authorList>
            <person name="Zhang Y."/>
            <person name="Guo Z."/>
        </authorList>
    </citation>
    <scope>NUCLEOTIDE SEQUENCE</scope>
</reference>
<accession>A0A068XTJ5</accession>
<protein>
    <submittedName>
        <fullName evidence="1">Uncharacterized protein</fullName>
    </submittedName>
</protein>
<dbReference type="Proteomes" id="UP000017246">
    <property type="component" value="Unassembled WGS sequence"/>
</dbReference>
<proteinExistence type="predicted"/>
<reference evidence="1" key="1">
    <citation type="journal article" date="2013" name="Nature">
        <title>The genomes of four tapeworm species reveal adaptations to parasitism.</title>
        <authorList>
            <person name="Tsai I.J."/>
            <person name="Zarowiecki M."/>
            <person name="Holroyd N."/>
            <person name="Garciarrubio A."/>
            <person name="Sanchez-Flores A."/>
            <person name="Brooks K.L."/>
            <person name="Tracey A."/>
            <person name="Bobes R.J."/>
            <person name="Fragoso G."/>
            <person name="Sciutto E."/>
            <person name="Aslett M."/>
            <person name="Beasley H."/>
            <person name="Bennett H.M."/>
            <person name="Cai J."/>
            <person name="Camicia F."/>
            <person name="Clark R."/>
            <person name="Cucher M."/>
            <person name="De Silva N."/>
            <person name="Day T.A."/>
            <person name="Deplazes P."/>
            <person name="Estrada K."/>
            <person name="Fernandez C."/>
            <person name="Holland P.W."/>
            <person name="Hou J."/>
            <person name="Hu S."/>
            <person name="Huckvale T."/>
            <person name="Hung S.S."/>
            <person name="Kamenetzky L."/>
            <person name="Keane J.A."/>
            <person name="Kiss F."/>
            <person name="Koziol U."/>
            <person name="Lambert O."/>
            <person name="Liu K."/>
            <person name="Luo X."/>
            <person name="Luo Y."/>
            <person name="Macchiaroli N."/>
            <person name="Nichol S."/>
            <person name="Paps J."/>
            <person name="Parkinson J."/>
            <person name="Pouchkina-Stantcheva N."/>
            <person name="Riddiford N."/>
            <person name="Rosenzvit M."/>
            <person name="Salinas G."/>
            <person name="Wasmuth J.D."/>
            <person name="Zamanian M."/>
            <person name="Zheng Y."/>
            <person name="Cai X."/>
            <person name="Soberon X."/>
            <person name="Olson P.D."/>
            <person name="Laclette J.P."/>
            <person name="Brehm K."/>
            <person name="Berriman M."/>
            <person name="Garciarrubio A."/>
            <person name="Bobes R.J."/>
            <person name="Fragoso G."/>
            <person name="Sanchez-Flores A."/>
            <person name="Estrada K."/>
            <person name="Cevallos M.A."/>
            <person name="Morett E."/>
            <person name="Gonzalez V."/>
            <person name="Portillo T."/>
            <person name="Ochoa-Leyva A."/>
            <person name="Jose M.V."/>
            <person name="Sciutto E."/>
            <person name="Landa A."/>
            <person name="Jimenez L."/>
            <person name="Valdes V."/>
            <person name="Carrero J.C."/>
            <person name="Larralde C."/>
            <person name="Morales-Montor J."/>
            <person name="Limon-Lason J."/>
            <person name="Soberon X."/>
            <person name="Laclette J.P."/>
        </authorList>
    </citation>
    <scope>NUCLEOTIDE SEQUENCE [LARGE SCALE GENOMIC DNA]</scope>
</reference>
<dbReference type="EMBL" id="LN902633">
    <property type="protein sequence ID" value="CDS35673.1"/>
    <property type="molecule type" value="Genomic_DNA"/>
</dbReference>
<organism evidence="1 2">
    <name type="scientific">Echinococcus multilocularis</name>
    <name type="common">Fox tapeworm</name>
    <dbReference type="NCBI Taxonomy" id="6211"/>
    <lineage>
        <taxon>Eukaryota</taxon>
        <taxon>Metazoa</taxon>
        <taxon>Spiralia</taxon>
        <taxon>Lophotrochozoa</taxon>
        <taxon>Platyhelminthes</taxon>
        <taxon>Cestoda</taxon>
        <taxon>Eucestoda</taxon>
        <taxon>Cyclophyllidea</taxon>
        <taxon>Taeniidae</taxon>
        <taxon>Echinococcus</taxon>
    </lineage>
</organism>
<sequence length="177" mass="19674">MKSLRHCIAFNHLDTQSVSQPATRASGALSVLHWRLLYKLQFKNEDSRRYVYHGGGHPHNWSHCCTDKHSASYLEAPPQTALQLSAQRDSTNPSTNHIVKRIPIRDLEGEGIETSKDANGNAENVSNSSEALAHKLGNAFGPWCFGAQFQEQQRKDGVDQGAISRNEYATHKAVLNP</sequence>
<dbReference type="OrthoDB" id="10463258at2759"/>
<gene>
    <name evidence="1" type="ORF">EmuJ_000409000</name>
</gene>
<name>A0A068XTJ5_ECHMU</name>